<dbReference type="AlphaFoldDB" id="A0A3B1CW92"/>
<reference evidence="1" key="1">
    <citation type="submission" date="2018-06" db="EMBL/GenBank/DDBJ databases">
        <authorList>
            <person name="Zhirakovskaya E."/>
        </authorList>
    </citation>
    <scope>NUCLEOTIDE SEQUENCE</scope>
</reference>
<evidence type="ECO:0000313" key="1">
    <source>
        <dbReference type="EMBL" id="VAX28144.1"/>
    </source>
</evidence>
<accession>A0A3B1CW92</accession>
<dbReference type="Pfam" id="PF03692">
    <property type="entry name" value="CxxCxxCC"/>
    <property type="match status" value="1"/>
</dbReference>
<dbReference type="EMBL" id="UOGI01000018">
    <property type="protein sequence ID" value="VAX28144.1"/>
    <property type="molecule type" value="Genomic_DNA"/>
</dbReference>
<name>A0A3B1CW92_9ZZZZ</name>
<proteinExistence type="predicted"/>
<dbReference type="PANTHER" id="PTHR35866:SF1">
    <property type="entry name" value="YKGJ FAMILY CYSTEINE CLUSTER PROTEIN"/>
    <property type="match status" value="1"/>
</dbReference>
<gene>
    <name evidence="1" type="ORF">MNBD_NITROSPIRAE03-580</name>
</gene>
<protein>
    <recommendedName>
        <fullName evidence="2">YkgJ family cysteine cluster protein</fullName>
    </recommendedName>
</protein>
<organism evidence="1">
    <name type="scientific">hydrothermal vent metagenome</name>
    <dbReference type="NCBI Taxonomy" id="652676"/>
    <lineage>
        <taxon>unclassified sequences</taxon>
        <taxon>metagenomes</taxon>
        <taxon>ecological metagenomes</taxon>
    </lineage>
</organism>
<evidence type="ECO:0008006" key="2">
    <source>
        <dbReference type="Google" id="ProtNLM"/>
    </source>
</evidence>
<dbReference type="PANTHER" id="PTHR35866">
    <property type="entry name" value="PUTATIVE-RELATED"/>
    <property type="match status" value="1"/>
</dbReference>
<sequence>MEEASKQPGENPIEPVRMNLDSKFRFSCHKGLECFRECCGKITISLTPYDVLRIKNKLGITSAEFLSLYARIVDLKSTKLPFFLLNVTEDGKCPFVGENGCNIYADRPLICRYYPLGLGATESSEAESGDFYYQIKEPFCKGFEEDKEWTVRQWRESQEIDRYDFINKDWFEIVLNKKLLAGGVEPDEKSQRLYMLGSFDTDSFRNFVFESRFLDLYEVDEVTIQMIREDEVELLKFAHKWLKGVLFGEYIYPRREEA</sequence>
<dbReference type="InterPro" id="IPR005358">
    <property type="entry name" value="Puta_zinc/iron-chelating_dom"/>
</dbReference>